<dbReference type="HOGENOM" id="CLU_3095949_0_0_0"/>
<keyword evidence="3" id="KW-1185">Reference proteome</keyword>
<evidence type="ECO:0000313" key="2">
    <source>
        <dbReference type="EMBL" id="GAK58913.1"/>
    </source>
</evidence>
<dbReference type="AlphaFoldDB" id="A0A081C2V8"/>
<feature type="compositionally biased region" description="Basic and acidic residues" evidence="1">
    <location>
        <begin position="1"/>
        <end position="11"/>
    </location>
</feature>
<protein>
    <submittedName>
        <fullName evidence="2">Uncharacterized protein</fullName>
    </submittedName>
</protein>
<name>A0A081C2V8_VECG1</name>
<reference evidence="2" key="1">
    <citation type="journal article" date="2015" name="PeerJ">
        <title>First genomic representation of candidate bacterial phylum KSB3 points to enhanced environmental sensing as a trigger of wastewater bulking.</title>
        <authorList>
            <person name="Sekiguchi Y."/>
            <person name="Ohashi A."/>
            <person name="Parks D.H."/>
            <person name="Yamauchi T."/>
            <person name="Tyson G.W."/>
            <person name="Hugenholtz P."/>
        </authorList>
    </citation>
    <scope>NUCLEOTIDE SEQUENCE [LARGE SCALE GENOMIC DNA]</scope>
</reference>
<dbReference type="Proteomes" id="UP000030661">
    <property type="component" value="Unassembled WGS sequence"/>
</dbReference>
<gene>
    <name evidence="2" type="ORF">U27_05888</name>
</gene>
<evidence type="ECO:0000256" key="1">
    <source>
        <dbReference type="SAM" id="MobiDB-lite"/>
    </source>
</evidence>
<sequence length="51" mass="5653">MSSKQKNDRLHPVPQEEQDITVAVGTKPGSKPPTCTCVGHVSRSSHYWHPN</sequence>
<accession>A0A081C2V8</accession>
<proteinExistence type="predicted"/>
<dbReference type="EMBL" id="DF820468">
    <property type="protein sequence ID" value="GAK58913.1"/>
    <property type="molecule type" value="Genomic_DNA"/>
</dbReference>
<feature type="region of interest" description="Disordered" evidence="1">
    <location>
        <begin position="1"/>
        <end position="33"/>
    </location>
</feature>
<organism evidence="2">
    <name type="scientific">Vecturithrix granuli</name>
    <dbReference type="NCBI Taxonomy" id="1499967"/>
    <lineage>
        <taxon>Bacteria</taxon>
        <taxon>Candidatus Moduliflexota</taxon>
        <taxon>Candidatus Vecturitrichia</taxon>
        <taxon>Candidatus Vecturitrichales</taxon>
        <taxon>Candidatus Vecturitrichaceae</taxon>
        <taxon>Candidatus Vecturithrix</taxon>
    </lineage>
</organism>
<evidence type="ECO:0000313" key="3">
    <source>
        <dbReference type="Proteomes" id="UP000030661"/>
    </source>
</evidence>
<dbReference type="STRING" id="1499967.U27_05888"/>